<dbReference type="Proteomes" id="UP001239019">
    <property type="component" value="Unassembled WGS sequence"/>
</dbReference>
<feature type="region of interest" description="Disordered" evidence="1">
    <location>
        <begin position="38"/>
        <end position="62"/>
    </location>
</feature>
<feature type="compositionally biased region" description="Basic and acidic residues" evidence="1">
    <location>
        <begin position="52"/>
        <end position="62"/>
    </location>
</feature>
<reference evidence="2 3" key="1">
    <citation type="submission" date="2023-08" db="EMBL/GenBank/DDBJ databases">
        <title>Whole-genome sequencing of halo(alkali)philic microorganisms from hypersaline lakes.</title>
        <authorList>
            <person name="Sorokin D.Y."/>
            <person name="Abbas B."/>
            <person name="Merkel A.Y."/>
        </authorList>
    </citation>
    <scope>NUCLEOTIDE SEQUENCE [LARGE SCALE GENOMIC DNA]</scope>
    <source>
        <strain evidence="2 3">AB-CW4</strain>
    </source>
</reference>
<organism evidence="2 3">
    <name type="scientific">Natronospira bacteriovora</name>
    <dbReference type="NCBI Taxonomy" id="3069753"/>
    <lineage>
        <taxon>Bacteria</taxon>
        <taxon>Pseudomonadati</taxon>
        <taxon>Pseudomonadota</taxon>
        <taxon>Gammaproteobacteria</taxon>
        <taxon>Natronospirales</taxon>
        <taxon>Natronospiraceae</taxon>
        <taxon>Natronospira</taxon>
    </lineage>
</organism>
<protein>
    <submittedName>
        <fullName evidence="2">Uncharacterized protein</fullName>
    </submittedName>
</protein>
<evidence type="ECO:0000313" key="3">
    <source>
        <dbReference type="Proteomes" id="UP001239019"/>
    </source>
</evidence>
<gene>
    <name evidence="2" type="ORF">RBH19_05395</name>
</gene>
<dbReference type="RefSeq" id="WP_306727782.1">
    <property type="nucleotide sequence ID" value="NZ_JAVDDT010000002.1"/>
</dbReference>
<evidence type="ECO:0000313" key="2">
    <source>
        <dbReference type="EMBL" id="MDQ2069298.1"/>
    </source>
</evidence>
<name>A0ABU0W6A8_9GAMM</name>
<evidence type="ECO:0000256" key="1">
    <source>
        <dbReference type="SAM" id="MobiDB-lite"/>
    </source>
</evidence>
<keyword evidence="3" id="KW-1185">Reference proteome</keyword>
<accession>A0ABU0W6A8</accession>
<proteinExistence type="predicted"/>
<sequence>MSNHPNRGTNTYDIRVPGCTAWTTMRGTIHAARQEAQKAKQVTGKRHNIYRHLPDDERERVE</sequence>
<dbReference type="EMBL" id="JAVDDT010000002">
    <property type="protein sequence ID" value="MDQ2069298.1"/>
    <property type="molecule type" value="Genomic_DNA"/>
</dbReference>
<comment type="caution">
    <text evidence="2">The sequence shown here is derived from an EMBL/GenBank/DDBJ whole genome shotgun (WGS) entry which is preliminary data.</text>
</comment>